<feature type="signal peptide" evidence="2">
    <location>
        <begin position="1"/>
        <end position="19"/>
    </location>
</feature>
<evidence type="ECO:0000313" key="3">
    <source>
        <dbReference type="EMBL" id="PRY36364.1"/>
    </source>
</evidence>
<reference evidence="3 4" key="1">
    <citation type="submission" date="2018-03" db="EMBL/GenBank/DDBJ databases">
        <title>Genomic Encyclopedia of Archaeal and Bacterial Type Strains, Phase II (KMG-II): from individual species to whole genera.</title>
        <authorList>
            <person name="Goeker M."/>
        </authorList>
    </citation>
    <scope>NUCLEOTIDE SEQUENCE [LARGE SCALE GENOMIC DNA]</scope>
    <source>
        <strain evidence="3 4">DSM 44720</strain>
    </source>
</reference>
<comment type="caution">
    <text evidence="3">The sequence shown here is derived from an EMBL/GenBank/DDBJ whole genome shotgun (WGS) entry which is preliminary data.</text>
</comment>
<protein>
    <recommendedName>
        <fullName evidence="5">Secreted protein</fullName>
    </recommendedName>
</protein>
<evidence type="ECO:0000256" key="1">
    <source>
        <dbReference type="SAM" id="MobiDB-lite"/>
    </source>
</evidence>
<proteinExistence type="predicted"/>
<dbReference type="AlphaFoldDB" id="A0A2T0SSH7"/>
<keyword evidence="2" id="KW-0732">Signal</keyword>
<accession>A0A2T0SSH7</accession>
<dbReference type="RefSeq" id="WP_106192934.1">
    <property type="nucleotide sequence ID" value="NZ_PVTF01000012.1"/>
</dbReference>
<evidence type="ECO:0008006" key="5">
    <source>
        <dbReference type="Google" id="ProtNLM"/>
    </source>
</evidence>
<keyword evidence="4" id="KW-1185">Reference proteome</keyword>
<feature type="region of interest" description="Disordered" evidence="1">
    <location>
        <begin position="46"/>
        <end position="101"/>
    </location>
</feature>
<gene>
    <name evidence="3" type="ORF">CLV43_112292</name>
</gene>
<organism evidence="3 4">
    <name type="scientific">Umezawaea tangerina</name>
    <dbReference type="NCBI Taxonomy" id="84725"/>
    <lineage>
        <taxon>Bacteria</taxon>
        <taxon>Bacillati</taxon>
        <taxon>Actinomycetota</taxon>
        <taxon>Actinomycetes</taxon>
        <taxon>Pseudonocardiales</taxon>
        <taxon>Pseudonocardiaceae</taxon>
        <taxon>Umezawaea</taxon>
    </lineage>
</organism>
<name>A0A2T0SSH7_9PSEU</name>
<sequence>MSKRALLSILALIAGFLVAAAPHSDAPDLHSSAVTSLVQAAHLPGATTRSGVAHITPADLAPRVQPPPPLRPLLDAAQRVHRAPETTSTTPLGDRAPPASA</sequence>
<evidence type="ECO:0000256" key="2">
    <source>
        <dbReference type="SAM" id="SignalP"/>
    </source>
</evidence>
<dbReference type="Proteomes" id="UP000239494">
    <property type="component" value="Unassembled WGS sequence"/>
</dbReference>
<dbReference type="EMBL" id="PVTF01000012">
    <property type="protein sequence ID" value="PRY36364.1"/>
    <property type="molecule type" value="Genomic_DNA"/>
</dbReference>
<feature type="chain" id="PRO_5038531062" description="Secreted protein" evidence="2">
    <location>
        <begin position="20"/>
        <end position="101"/>
    </location>
</feature>
<evidence type="ECO:0000313" key="4">
    <source>
        <dbReference type="Proteomes" id="UP000239494"/>
    </source>
</evidence>